<dbReference type="PROSITE" id="PS00096">
    <property type="entry name" value="SHMT"/>
    <property type="match status" value="1"/>
</dbReference>
<feature type="binding site" evidence="9">
    <location>
        <begin position="125"/>
        <end position="127"/>
    </location>
    <ligand>
        <name>(6S)-5,6,7,8-tetrahydrofolate</name>
        <dbReference type="ChEBI" id="CHEBI:57453"/>
    </ligand>
</feature>
<gene>
    <name evidence="9" type="primary">glyA</name>
    <name evidence="12" type="ORF">SAMN02745124_02974</name>
</gene>
<dbReference type="GO" id="GO:0004372">
    <property type="term" value="F:glycine hydroxymethyltransferase activity"/>
    <property type="evidence" value="ECO:0007669"/>
    <property type="project" value="UniProtKB-UniRule"/>
</dbReference>
<name>A0A1M5XDW8_9BACT</name>
<dbReference type="GO" id="GO:0019264">
    <property type="term" value="P:glycine biosynthetic process from serine"/>
    <property type="evidence" value="ECO:0007669"/>
    <property type="project" value="UniProtKB-UniRule"/>
</dbReference>
<keyword evidence="7 9" id="KW-0808">Transferase</keyword>
<comment type="subcellular location">
    <subcellularLocation>
        <location evidence="2 9">Cytoplasm</location>
    </subcellularLocation>
</comment>
<dbReference type="FunFam" id="3.40.640.10:FF:000001">
    <property type="entry name" value="Serine hydroxymethyltransferase"/>
    <property type="match status" value="1"/>
</dbReference>
<keyword evidence="6 9" id="KW-0554">One-carbon metabolism</keyword>
<evidence type="ECO:0000256" key="4">
    <source>
        <dbReference type="ARBA" id="ARBA00011738"/>
    </source>
</evidence>
<comment type="caution">
    <text evidence="9">Lacks conserved residue(s) required for the propagation of feature annotation.</text>
</comment>
<dbReference type="PIRSF" id="PIRSF000412">
    <property type="entry name" value="SHMT"/>
    <property type="match status" value="1"/>
</dbReference>
<dbReference type="InterPro" id="IPR015421">
    <property type="entry name" value="PyrdxlP-dep_Trfase_major"/>
</dbReference>
<comment type="pathway">
    <text evidence="9">Amino-acid biosynthesis; glycine biosynthesis; glycine from L-serine: step 1/1.</text>
</comment>
<evidence type="ECO:0000256" key="6">
    <source>
        <dbReference type="ARBA" id="ARBA00022563"/>
    </source>
</evidence>
<organism evidence="12 13">
    <name type="scientific">Desulfofustis glycolicus DSM 9705</name>
    <dbReference type="NCBI Taxonomy" id="1121409"/>
    <lineage>
        <taxon>Bacteria</taxon>
        <taxon>Pseudomonadati</taxon>
        <taxon>Thermodesulfobacteriota</taxon>
        <taxon>Desulfobulbia</taxon>
        <taxon>Desulfobulbales</taxon>
        <taxon>Desulfocapsaceae</taxon>
        <taxon>Desulfofustis</taxon>
    </lineage>
</organism>
<comment type="similarity">
    <text evidence="3 9">Belongs to the SHMT family.</text>
</comment>
<dbReference type="AlphaFoldDB" id="A0A1M5XDW8"/>
<evidence type="ECO:0000256" key="8">
    <source>
        <dbReference type="ARBA" id="ARBA00022898"/>
    </source>
</evidence>
<keyword evidence="13" id="KW-1185">Reference proteome</keyword>
<dbReference type="Gene3D" id="3.40.640.10">
    <property type="entry name" value="Type I PLP-dependent aspartate aminotransferase-like (Major domain)"/>
    <property type="match status" value="1"/>
</dbReference>
<evidence type="ECO:0000256" key="5">
    <source>
        <dbReference type="ARBA" id="ARBA00022490"/>
    </source>
</evidence>
<dbReference type="GO" id="GO:0032259">
    <property type="term" value="P:methylation"/>
    <property type="evidence" value="ECO:0007669"/>
    <property type="project" value="UniProtKB-KW"/>
</dbReference>
<dbReference type="Proteomes" id="UP000184139">
    <property type="component" value="Unassembled WGS sequence"/>
</dbReference>
<evidence type="ECO:0000259" key="11">
    <source>
        <dbReference type="Pfam" id="PF00464"/>
    </source>
</evidence>
<proteinExistence type="inferred from homology"/>
<evidence type="ECO:0000256" key="2">
    <source>
        <dbReference type="ARBA" id="ARBA00004496"/>
    </source>
</evidence>
<dbReference type="Pfam" id="PF00464">
    <property type="entry name" value="SHMT"/>
    <property type="match status" value="1"/>
</dbReference>
<evidence type="ECO:0000256" key="1">
    <source>
        <dbReference type="ARBA" id="ARBA00001933"/>
    </source>
</evidence>
<keyword evidence="9" id="KW-0028">Amino-acid biosynthesis</keyword>
<sequence length="417" mass="45369">MAGTMDDIRQTDPDIYDLIKQEERRQFDKIRLIASENYVSSAVLQATGSVLTNKYSEGYPGRRYYEGQQIIDQVERLAIERAIDLFDAEHVNVQPYSGSPANLAVYLAFLKPGDTILGMALPHGGHLTHGAAVSISGRYFQAEHYTLSRETGLIDYQQILEKARQCRPKIIIAGHSAYPRILDFEKFREIADEVGALLLVDMAHFAGLVAGGAHPSPVPWADVVTTTTHKSLRGPRGAIIMCKREYGAAIDKAVFPGIQGGPHNNTTAAMAVAFREAATPEFADYAGQIVKNARALAETLCKRGFDLITGGTDNHLLLVDLTNKKVTGKQAARALDMAGLVVNYNAVPFDKRKPGNPSGIRIGTSAVTTRGFKEAEMFQVGEWINAVVSEPENERLITEIGADVAAFCKAFPPPGIA</sequence>
<dbReference type="Gene3D" id="3.90.1150.10">
    <property type="entry name" value="Aspartate Aminotransferase, domain 1"/>
    <property type="match status" value="1"/>
</dbReference>
<dbReference type="NCBIfam" id="NF000586">
    <property type="entry name" value="PRK00011.1"/>
    <property type="match status" value="1"/>
</dbReference>
<feature type="modified residue" description="N6-(pyridoxal phosphate)lysine" evidence="9 10">
    <location>
        <position position="230"/>
    </location>
</feature>
<dbReference type="InterPro" id="IPR015422">
    <property type="entry name" value="PyrdxlP-dep_Trfase_small"/>
</dbReference>
<dbReference type="PANTHER" id="PTHR11680">
    <property type="entry name" value="SERINE HYDROXYMETHYLTRANSFERASE"/>
    <property type="match status" value="1"/>
</dbReference>
<evidence type="ECO:0000256" key="3">
    <source>
        <dbReference type="ARBA" id="ARBA00006376"/>
    </source>
</evidence>
<dbReference type="GO" id="GO:0035999">
    <property type="term" value="P:tetrahydrofolate interconversion"/>
    <property type="evidence" value="ECO:0007669"/>
    <property type="project" value="UniProtKB-UniRule"/>
</dbReference>
<dbReference type="CDD" id="cd00378">
    <property type="entry name" value="SHMT"/>
    <property type="match status" value="1"/>
</dbReference>
<feature type="site" description="Plays an important role in substrate specificity" evidence="9">
    <location>
        <position position="229"/>
    </location>
</feature>
<dbReference type="InterPro" id="IPR049943">
    <property type="entry name" value="Ser_HO-MeTrfase-like"/>
</dbReference>
<dbReference type="InterPro" id="IPR001085">
    <property type="entry name" value="Ser_HO-MeTrfase"/>
</dbReference>
<dbReference type="InterPro" id="IPR015424">
    <property type="entry name" value="PyrdxlP-dep_Trfase"/>
</dbReference>
<evidence type="ECO:0000256" key="9">
    <source>
        <dbReference type="HAMAP-Rule" id="MF_00051"/>
    </source>
</evidence>
<comment type="catalytic activity">
    <reaction evidence="9">
        <text>(6R)-5,10-methylene-5,6,7,8-tetrahydrofolate + glycine + H2O = (6S)-5,6,7,8-tetrahydrofolate + L-serine</text>
        <dbReference type="Rhea" id="RHEA:15481"/>
        <dbReference type="ChEBI" id="CHEBI:15377"/>
        <dbReference type="ChEBI" id="CHEBI:15636"/>
        <dbReference type="ChEBI" id="CHEBI:33384"/>
        <dbReference type="ChEBI" id="CHEBI:57305"/>
        <dbReference type="ChEBI" id="CHEBI:57453"/>
        <dbReference type="EC" id="2.1.2.1"/>
    </reaction>
</comment>
<dbReference type="InterPro" id="IPR019798">
    <property type="entry name" value="Ser_HO-MeTrfase_PLP_BS"/>
</dbReference>
<dbReference type="UniPathway" id="UPA00193"/>
<comment type="function">
    <text evidence="9">Catalyzes the reversible interconversion of serine and glycine with tetrahydrofolate (THF) serving as the one-carbon carrier. This reaction serves as the major source of one-carbon groups required for the biosynthesis of purines, thymidylate, methionine, and other important biomolecules. Also exhibits THF-independent aldolase activity toward beta-hydroxyamino acids, producing glycine and aldehydes, via a retro-aldol mechanism.</text>
</comment>
<comment type="cofactor">
    <cofactor evidence="1 9 10">
        <name>pyridoxal 5'-phosphate</name>
        <dbReference type="ChEBI" id="CHEBI:597326"/>
    </cofactor>
</comment>
<dbReference type="HAMAP" id="MF_00051">
    <property type="entry name" value="SHMT"/>
    <property type="match status" value="1"/>
</dbReference>
<comment type="subunit">
    <text evidence="4 9">Homodimer.</text>
</comment>
<dbReference type="InterPro" id="IPR039429">
    <property type="entry name" value="SHMT-like_dom"/>
</dbReference>
<keyword evidence="5 9" id="KW-0963">Cytoplasm</keyword>
<dbReference type="GO" id="GO:0008168">
    <property type="term" value="F:methyltransferase activity"/>
    <property type="evidence" value="ECO:0007669"/>
    <property type="project" value="UniProtKB-KW"/>
</dbReference>
<feature type="binding site" evidence="9">
    <location>
        <position position="121"/>
    </location>
    <ligand>
        <name>(6S)-5,6,7,8-tetrahydrofolate</name>
        <dbReference type="ChEBI" id="CHEBI:57453"/>
    </ligand>
</feature>
<evidence type="ECO:0000313" key="13">
    <source>
        <dbReference type="Proteomes" id="UP000184139"/>
    </source>
</evidence>
<dbReference type="UniPathway" id="UPA00288">
    <property type="reaction ID" value="UER01023"/>
</dbReference>
<reference evidence="12 13" key="1">
    <citation type="submission" date="2016-11" db="EMBL/GenBank/DDBJ databases">
        <authorList>
            <person name="Jaros S."/>
            <person name="Januszkiewicz K."/>
            <person name="Wedrychowicz H."/>
        </authorList>
    </citation>
    <scope>NUCLEOTIDE SEQUENCE [LARGE SCALE GENOMIC DNA]</scope>
    <source>
        <strain evidence="12 13">DSM 9705</strain>
    </source>
</reference>
<comment type="pathway">
    <text evidence="9">One-carbon metabolism; tetrahydrofolate interconversion.</text>
</comment>
<dbReference type="PANTHER" id="PTHR11680:SF35">
    <property type="entry name" value="SERINE HYDROXYMETHYLTRANSFERASE 1"/>
    <property type="match status" value="1"/>
</dbReference>
<dbReference type="GO" id="GO:0030170">
    <property type="term" value="F:pyridoxal phosphate binding"/>
    <property type="evidence" value="ECO:0007669"/>
    <property type="project" value="UniProtKB-UniRule"/>
</dbReference>
<evidence type="ECO:0000256" key="10">
    <source>
        <dbReference type="PIRSR" id="PIRSR000412-50"/>
    </source>
</evidence>
<dbReference type="RefSeq" id="WP_279626305.1">
    <property type="nucleotide sequence ID" value="NZ_FQXS01000019.1"/>
</dbReference>
<evidence type="ECO:0000256" key="7">
    <source>
        <dbReference type="ARBA" id="ARBA00022679"/>
    </source>
</evidence>
<dbReference type="SUPFAM" id="SSF53383">
    <property type="entry name" value="PLP-dependent transferases"/>
    <property type="match status" value="1"/>
</dbReference>
<accession>A0A1M5XDW8</accession>
<protein>
    <recommendedName>
        <fullName evidence="9">Serine hydroxymethyltransferase</fullName>
        <shortName evidence="9">SHMT</shortName>
        <shortName evidence="9">Serine methylase</shortName>
        <ecNumber evidence="9">2.1.2.1</ecNumber>
    </recommendedName>
</protein>
<feature type="domain" description="Serine hydroxymethyltransferase-like" evidence="11">
    <location>
        <begin position="9"/>
        <end position="384"/>
    </location>
</feature>
<keyword evidence="12" id="KW-0489">Methyltransferase</keyword>
<dbReference type="EC" id="2.1.2.1" evidence="9"/>
<dbReference type="EMBL" id="FQXS01000019">
    <property type="protein sequence ID" value="SHH97738.1"/>
    <property type="molecule type" value="Genomic_DNA"/>
</dbReference>
<dbReference type="STRING" id="1121409.SAMN02745124_02974"/>
<evidence type="ECO:0000313" key="12">
    <source>
        <dbReference type="EMBL" id="SHH97738.1"/>
    </source>
</evidence>
<dbReference type="GO" id="GO:0005829">
    <property type="term" value="C:cytosol"/>
    <property type="evidence" value="ECO:0007669"/>
    <property type="project" value="TreeGrafter"/>
</dbReference>
<keyword evidence="8 9" id="KW-0663">Pyridoxal phosphate</keyword>